<evidence type="ECO:0000313" key="3">
    <source>
        <dbReference type="Proteomes" id="UP000277580"/>
    </source>
</evidence>
<feature type="compositionally biased region" description="Basic and acidic residues" evidence="1">
    <location>
        <begin position="183"/>
        <end position="194"/>
    </location>
</feature>
<feature type="compositionally biased region" description="Polar residues" evidence="1">
    <location>
        <begin position="429"/>
        <end position="448"/>
    </location>
</feature>
<dbReference type="InterPro" id="IPR013927">
    <property type="entry name" value="TF_Opi1_Ccg-8"/>
</dbReference>
<dbReference type="GO" id="GO:0008654">
    <property type="term" value="P:phospholipid biosynthetic process"/>
    <property type="evidence" value="ECO:0007669"/>
    <property type="project" value="TreeGrafter"/>
</dbReference>
<feature type="region of interest" description="Disordered" evidence="1">
    <location>
        <begin position="307"/>
        <end position="371"/>
    </location>
</feature>
<feature type="region of interest" description="Disordered" evidence="1">
    <location>
        <begin position="152"/>
        <end position="207"/>
    </location>
</feature>
<feature type="region of interest" description="Disordered" evidence="1">
    <location>
        <begin position="517"/>
        <end position="544"/>
    </location>
</feature>
<dbReference type="Proteomes" id="UP000277580">
    <property type="component" value="Unassembled WGS sequence"/>
</dbReference>
<feature type="region of interest" description="Disordered" evidence="1">
    <location>
        <begin position="428"/>
        <end position="452"/>
    </location>
</feature>
<feature type="region of interest" description="Disordered" evidence="1">
    <location>
        <begin position="1"/>
        <end position="84"/>
    </location>
</feature>
<evidence type="ECO:0000256" key="1">
    <source>
        <dbReference type="SAM" id="MobiDB-lite"/>
    </source>
</evidence>
<protein>
    <submittedName>
        <fullName evidence="2">Opi1-domain-containing protein</fullName>
    </submittedName>
</protein>
<dbReference type="AlphaFoldDB" id="A0A3N4KF89"/>
<dbReference type="STRING" id="1392247.A0A3N4KF89"/>
<keyword evidence="3" id="KW-1185">Reference proteome</keyword>
<dbReference type="PANTHER" id="PTHR38406">
    <property type="entry name" value="TRANSCRIPTIONAL REPRESSOR OPI1"/>
    <property type="match status" value="1"/>
</dbReference>
<dbReference type="InParanoid" id="A0A3N4KF89"/>
<dbReference type="GO" id="GO:0005783">
    <property type="term" value="C:endoplasmic reticulum"/>
    <property type="evidence" value="ECO:0007669"/>
    <property type="project" value="TreeGrafter"/>
</dbReference>
<dbReference type="GO" id="GO:0005634">
    <property type="term" value="C:nucleus"/>
    <property type="evidence" value="ECO:0007669"/>
    <property type="project" value="TreeGrafter"/>
</dbReference>
<gene>
    <name evidence="2" type="ORF">P167DRAFT_320747</name>
</gene>
<dbReference type="GO" id="GO:0030968">
    <property type="term" value="P:endoplasmic reticulum unfolded protein response"/>
    <property type="evidence" value="ECO:0007669"/>
    <property type="project" value="TreeGrafter"/>
</dbReference>
<organism evidence="2 3">
    <name type="scientific">Morchella conica CCBAS932</name>
    <dbReference type="NCBI Taxonomy" id="1392247"/>
    <lineage>
        <taxon>Eukaryota</taxon>
        <taxon>Fungi</taxon>
        <taxon>Dikarya</taxon>
        <taxon>Ascomycota</taxon>
        <taxon>Pezizomycotina</taxon>
        <taxon>Pezizomycetes</taxon>
        <taxon>Pezizales</taxon>
        <taxon>Morchellaceae</taxon>
        <taxon>Morchella</taxon>
    </lineage>
</organism>
<dbReference type="GO" id="GO:0006357">
    <property type="term" value="P:regulation of transcription by RNA polymerase II"/>
    <property type="evidence" value="ECO:0007669"/>
    <property type="project" value="TreeGrafter"/>
</dbReference>
<feature type="region of interest" description="Disordered" evidence="1">
    <location>
        <begin position="581"/>
        <end position="632"/>
    </location>
</feature>
<dbReference type="PANTHER" id="PTHR38406:SF1">
    <property type="entry name" value="TRANSCRIPTIONAL REPRESSOR OPI1"/>
    <property type="match status" value="1"/>
</dbReference>
<sequence>MATRTRFKSPSPVPSHPHTPKSTHLYDPTDALSASHFHAQYPHFASSPTPPPPPPQHQQQQYYDPRFSSGSRHPPKKHADLPILSYHNAVPEPYRTQAPVGEPVPVVLPPVNVNLNVAPPPPRYVAAAAAAAPKAPEKSRSLSIQSLISAPAVEPPSYGRSSGGGVGVSTGTAEEQHTRKRKGSDDAGDRDSARGTRHGSLVPTSVSIEDPDVREVVEALGGLKGDFTPTPASPPLAQAPENEPLIDLITHRAHPLLSSAITTSINTYAASKSYSASFRYAAESVENRVGLPVSNVVSAVGRRTGLDGVLRRGLQRSSSSTTPTPAPSSPSPRSDTNKKRKTRNDPHEDSTPTTDDTNGALVQQHQSPESQTWQKRIVLGASGLSVALNEESLKNLKYCLQWLRFLNVHLNKLVTALRSVVEELDNHRPSTATSSSANGVAAPASTTGPPLLPPIYEGQRAALTAKVEGLKAEVVNTMKKVVEVVSNYTGSALPENARDLIKRHIFSLPQRFAAASASAPASNSNQLVPGAAPAEEDHNSPRSTANRVMVLAKEGLDMMQQVSEVVEGTITRAEEWCERLGKRKKEDVEEQPSEEQKRSVSWKERFEGLEERRAVREENEGDGDVRMQDSGR</sequence>
<proteinExistence type="predicted"/>
<accession>A0A3N4KF89</accession>
<dbReference type="OrthoDB" id="2441642at2759"/>
<reference evidence="2 3" key="1">
    <citation type="journal article" date="2018" name="Nat. Ecol. Evol.">
        <title>Pezizomycetes genomes reveal the molecular basis of ectomycorrhizal truffle lifestyle.</title>
        <authorList>
            <person name="Murat C."/>
            <person name="Payen T."/>
            <person name="Noel B."/>
            <person name="Kuo A."/>
            <person name="Morin E."/>
            <person name="Chen J."/>
            <person name="Kohler A."/>
            <person name="Krizsan K."/>
            <person name="Balestrini R."/>
            <person name="Da Silva C."/>
            <person name="Montanini B."/>
            <person name="Hainaut M."/>
            <person name="Levati E."/>
            <person name="Barry K.W."/>
            <person name="Belfiori B."/>
            <person name="Cichocki N."/>
            <person name="Clum A."/>
            <person name="Dockter R.B."/>
            <person name="Fauchery L."/>
            <person name="Guy J."/>
            <person name="Iotti M."/>
            <person name="Le Tacon F."/>
            <person name="Lindquist E.A."/>
            <person name="Lipzen A."/>
            <person name="Malagnac F."/>
            <person name="Mello A."/>
            <person name="Molinier V."/>
            <person name="Miyauchi S."/>
            <person name="Poulain J."/>
            <person name="Riccioni C."/>
            <person name="Rubini A."/>
            <person name="Sitrit Y."/>
            <person name="Splivallo R."/>
            <person name="Traeger S."/>
            <person name="Wang M."/>
            <person name="Zifcakova L."/>
            <person name="Wipf D."/>
            <person name="Zambonelli A."/>
            <person name="Paolocci F."/>
            <person name="Nowrousian M."/>
            <person name="Ottonello S."/>
            <person name="Baldrian P."/>
            <person name="Spatafora J.W."/>
            <person name="Henrissat B."/>
            <person name="Nagy L.G."/>
            <person name="Aury J.M."/>
            <person name="Wincker P."/>
            <person name="Grigoriev I.V."/>
            <person name="Bonfante P."/>
            <person name="Martin F.M."/>
        </authorList>
    </citation>
    <scope>NUCLEOTIDE SEQUENCE [LARGE SCALE GENOMIC DNA]</scope>
    <source>
        <strain evidence="2 3">CCBAS932</strain>
    </source>
</reference>
<feature type="compositionally biased region" description="Polar residues" evidence="1">
    <location>
        <begin position="351"/>
        <end position="371"/>
    </location>
</feature>
<evidence type="ECO:0000313" key="2">
    <source>
        <dbReference type="EMBL" id="RPB09194.1"/>
    </source>
</evidence>
<dbReference type="EMBL" id="ML119154">
    <property type="protein sequence ID" value="RPB09194.1"/>
    <property type="molecule type" value="Genomic_DNA"/>
</dbReference>
<dbReference type="Pfam" id="PF08618">
    <property type="entry name" value="Opi1"/>
    <property type="match status" value="1"/>
</dbReference>
<dbReference type="GO" id="GO:0003714">
    <property type="term" value="F:transcription corepressor activity"/>
    <property type="evidence" value="ECO:0007669"/>
    <property type="project" value="InterPro"/>
</dbReference>
<feature type="compositionally biased region" description="Basic and acidic residues" evidence="1">
    <location>
        <begin position="594"/>
        <end position="632"/>
    </location>
</feature>
<name>A0A3N4KF89_9PEZI</name>